<evidence type="ECO:0000313" key="12">
    <source>
        <dbReference type="EMBL" id="CAG5114059.1"/>
    </source>
</evidence>
<evidence type="ECO:0000256" key="2">
    <source>
        <dbReference type="ARBA" id="ARBA00022692"/>
    </source>
</evidence>
<organism evidence="12 13">
    <name type="scientific">Oikopleura dioica</name>
    <name type="common">Tunicate</name>
    <dbReference type="NCBI Taxonomy" id="34765"/>
    <lineage>
        <taxon>Eukaryota</taxon>
        <taxon>Metazoa</taxon>
        <taxon>Chordata</taxon>
        <taxon>Tunicata</taxon>
        <taxon>Appendicularia</taxon>
        <taxon>Copelata</taxon>
        <taxon>Oikopleuridae</taxon>
        <taxon>Oikopleura</taxon>
    </lineage>
</organism>
<evidence type="ECO:0000256" key="10">
    <source>
        <dbReference type="SAM" id="SignalP"/>
    </source>
</evidence>
<dbReference type="InterPro" id="IPR028082">
    <property type="entry name" value="Peripla_BP_I"/>
</dbReference>
<gene>
    <name evidence="12" type="ORF">OKIOD_LOCUS16904</name>
</gene>
<keyword evidence="6" id="KW-0675">Receptor</keyword>
<name>A0ABN7T8W5_OIKDI</name>
<evidence type="ECO:0000256" key="7">
    <source>
        <dbReference type="ARBA" id="ARBA00023180"/>
    </source>
</evidence>
<protein>
    <submittedName>
        <fullName evidence="12">Oidioi.mRNA.OKI2018_I69.chr2.g8139.t1.cds</fullName>
    </submittedName>
</protein>
<feature type="transmembrane region" description="Helical" evidence="9">
    <location>
        <begin position="506"/>
        <end position="530"/>
    </location>
</feature>
<keyword evidence="5 9" id="KW-0472">Membrane</keyword>
<proteinExistence type="predicted"/>
<keyword evidence="3 10" id="KW-0732">Signal</keyword>
<dbReference type="InterPro" id="IPR001170">
    <property type="entry name" value="ANPR/GUC"/>
</dbReference>
<dbReference type="SUPFAM" id="SSF53822">
    <property type="entry name" value="Periplasmic binding protein-like I"/>
    <property type="match status" value="1"/>
</dbReference>
<sequence length="634" mass="72206">MFLWQWCLLIFQVNCGKSRGNRRKQKEEKTERVKILASLPEDDKYLFSQNHVRPAINYALQTIKDEQNFLSNFEFDVEYIDSGCNREAMLTTADTFYKNKQNGTEVDLILGPVCSHAADGVNDFSKFWNKAMITSGAMAMAFTDVYQPTLTRITAPFTEIGEFFKSLFVQLDYWKHTIHLLYHSPEDLTKDCYFAMEAIQYTLQMNTGTRFRVLNTVVQYPMCCINYNEVLDQMKDPRVVVTCGSEDFVRNMMIAAKRRGMTEPEQNVWYTVDLFNASYFGHGSWKRNDDKDEEARDAYKALQVVTLRTNIRNARRTIKGNEEYVPYQSSASHVAPRQGQFEHFSQTMAEDYRKMGILEDEEEFRVNSFVEGFHDALILYAMAIDASLGDGTDWRDGTQISAQMRARQMNGIASQVKIDEHGNRFGDYSLLAMDREPSGNKYKFKTIYTFLRSKGIGTSETPVMPRIYVPEVPVWDVPIDIGQDHQIASTSSSLDALAAREKSNRWLMYAGGLLLAAVVLSGFILVAVLLCKRMKLPASKAIPPPLRQHPTLQRTHAPLHKELSTYSTNSVGAVSYAAPMSAAGRSGGRRSSLSTTGHMALERTVTQVTYCPDEFERRHSRDNLEEAQSHYENA</sequence>
<dbReference type="PANTHER" id="PTHR44755">
    <property type="entry name" value="NATRIURETIC PEPTIDE RECEPTOR 3-RELATED"/>
    <property type="match status" value="1"/>
</dbReference>
<keyword evidence="13" id="KW-1185">Reference proteome</keyword>
<dbReference type="Proteomes" id="UP001158576">
    <property type="component" value="Chromosome 2"/>
</dbReference>
<dbReference type="InterPro" id="IPR001828">
    <property type="entry name" value="ANF_lig-bd_rcpt"/>
</dbReference>
<accession>A0ABN7T8W5</accession>
<dbReference type="PRINTS" id="PR00255">
    <property type="entry name" value="NATPEPTIDER"/>
</dbReference>
<evidence type="ECO:0000256" key="4">
    <source>
        <dbReference type="ARBA" id="ARBA00022989"/>
    </source>
</evidence>
<evidence type="ECO:0000256" key="9">
    <source>
        <dbReference type="SAM" id="Phobius"/>
    </source>
</evidence>
<dbReference type="Gene3D" id="3.40.50.2300">
    <property type="match status" value="2"/>
</dbReference>
<evidence type="ECO:0000256" key="3">
    <source>
        <dbReference type="ARBA" id="ARBA00022729"/>
    </source>
</evidence>
<keyword evidence="4 9" id="KW-1133">Transmembrane helix</keyword>
<dbReference type="Pfam" id="PF01094">
    <property type="entry name" value="ANF_receptor"/>
    <property type="match status" value="1"/>
</dbReference>
<keyword evidence="2 9" id="KW-0812">Transmembrane</keyword>
<evidence type="ECO:0000256" key="6">
    <source>
        <dbReference type="ARBA" id="ARBA00023170"/>
    </source>
</evidence>
<evidence type="ECO:0000313" key="13">
    <source>
        <dbReference type="Proteomes" id="UP001158576"/>
    </source>
</evidence>
<comment type="subcellular location">
    <subcellularLocation>
        <location evidence="1">Membrane</location>
        <topology evidence="1">Single-pass type I membrane protein</topology>
    </subcellularLocation>
</comment>
<feature type="chain" id="PRO_5046532562" evidence="10">
    <location>
        <begin position="19"/>
        <end position="634"/>
    </location>
</feature>
<evidence type="ECO:0000256" key="1">
    <source>
        <dbReference type="ARBA" id="ARBA00004479"/>
    </source>
</evidence>
<feature type="signal peptide" evidence="10">
    <location>
        <begin position="1"/>
        <end position="18"/>
    </location>
</feature>
<feature type="region of interest" description="Disordered" evidence="8">
    <location>
        <begin position="614"/>
        <end position="634"/>
    </location>
</feature>
<dbReference type="PANTHER" id="PTHR44755:SF11">
    <property type="entry name" value="ATRIAL NATRIURETIC PEPTIDE RECEPTOR 3 ISOFORM X1"/>
    <property type="match status" value="1"/>
</dbReference>
<evidence type="ECO:0000256" key="8">
    <source>
        <dbReference type="SAM" id="MobiDB-lite"/>
    </source>
</evidence>
<dbReference type="InterPro" id="IPR052612">
    <property type="entry name" value="ANP_Clearance_Receptor"/>
</dbReference>
<evidence type="ECO:0000256" key="5">
    <source>
        <dbReference type="ARBA" id="ARBA00023136"/>
    </source>
</evidence>
<reference evidence="12 13" key="1">
    <citation type="submission" date="2021-04" db="EMBL/GenBank/DDBJ databases">
        <authorList>
            <person name="Bliznina A."/>
        </authorList>
    </citation>
    <scope>NUCLEOTIDE SEQUENCE [LARGE SCALE GENOMIC DNA]</scope>
</reference>
<keyword evidence="7" id="KW-0325">Glycoprotein</keyword>
<dbReference type="EMBL" id="OU015567">
    <property type="protein sequence ID" value="CAG5114059.1"/>
    <property type="molecule type" value="Genomic_DNA"/>
</dbReference>
<evidence type="ECO:0000259" key="11">
    <source>
        <dbReference type="Pfam" id="PF01094"/>
    </source>
</evidence>
<feature type="domain" description="Receptor ligand binding region" evidence="11">
    <location>
        <begin position="52"/>
        <end position="435"/>
    </location>
</feature>